<dbReference type="AlphaFoldDB" id="A0AAE0QP43"/>
<reference evidence="2" key="1">
    <citation type="submission" date="2023-06" db="EMBL/GenBank/DDBJ databases">
        <title>Male Hemibagrus guttatus genome.</title>
        <authorList>
            <person name="Bian C."/>
        </authorList>
    </citation>
    <scope>NUCLEOTIDE SEQUENCE</scope>
    <source>
        <strain evidence="2">Male_cb2023</strain>
        <tissue evidence="2">Muscle</tissue>
    </source>
</reference>
<evidence type="ECO:0000313" key="3">
    <source>
        <dbReference type="Proteomes" id="UP001274896"/>
    </source>
</evidence>
<organism evidence="2 3">
    <name type="scientific">Hemibagrus guttatus</name>
    <dbReference type="NCBI Taxonomy" id="175788"/>
    <lineage>
        <taxon>Eukaryota</taxon>
        <taxon>Metazoa</taxon>
        <taxon>Chordata</taxon>
        <taxon>Craniata</taxon>
        <taxon>Vertebrata</taxon>
        <taxon>Euteleostomi</taxon>
        <taxon>Actinopterygii</taxon>
        <taxon>Neopterygii</taxon>
        <taxon>Teleostei</taxon>
        <taxon>Ostariophysi</taxon>
        <taxon>Siluriformes</taxon>
        <taxon>Bagridae</taxon>
        <taxon>Hemibagrus</taxon>
    </lineage>
</organism>
<comment type="caution">
    <text evidence="2">The sequence shown here is derived from an EMBL/GenBank/DDBJ whole genome shotgun (WGS) entry which is preliminary data.</text>
</comment>
<gene>
    <name evidence="2" type="ORF">QTP70_029659</name>
</gene>
<feature type="region of interest" description="Disordered" evidence="1">
    <location>
        <begin position="1"/>
        <end position="22"/>
    </location>
</feature>
<feature type="compositionally biased region" description="Polar residues" evidence="1">
    <location>
        <begin position="13"/>
        <end position="22"/>
    </location>
</feature>
<feature type="non-terminal residue" evidence="2">
    <location>
        <position position="1"/>
    </location>
</feature>
<dbReference type="EMBL" id="JAUCMX010000013">
    <property type="protein sequence ID" value="KAK3526485.1"/>
    <property type="molecule type" value="Genomic_DNA"/>
</dbReference>
<name>A0AAE0QP43_9TELE</name>
<dbReference type="Proteomes" id="UP001274896">
    <property type="component" value="Unassembled WGS sequence"/>
</dbReference>
<evidence type="ECO:0000313" key="2">
    <source>
        <dbReference type="EMBL" id="KAK3526485.1"/>
    </source>
</evidence>
<protein>
    <submittedName>
        <fullName evidence="2">Uncharacterized protein</fullName>
    </submittedName>
</protein>
<proteinExistence type="predicted"/>
<accession>A0AAE0QP43</accession>
<feature type="compositionally biased region" description="Basic and acidic residues" evidence="1">
    <location>
        <begin position="1"/>
        <end position="10"/>
    </location>
</feature>
<sequence length="187" mass="20850">MNTGVFREEPSPGLQNETDTSEQQVTELPFYCDSKSVIIVSPTQYTRVYLLRDDEAKISISQLLRCSHVEMQSASLIRIFYEGCSLLSWLGHQEQYTVKLGYTNLNTDTIQTQTCPSPTSAPIQAPAVKCESANMTVTLAAKELQVARFIDLDASSFQEKIMKEGGGLTQWTDGENLVVQVEKPTME</sequence>
<keyword evidence="3" id="KW-1185">Reference proteome</keyword>
<evidence type="ECO:0000256" key="1">
    <source>
        <dbReference type="SAM" id="MobiDB-lite"/>
    </source>
</evidence>